<evidence type="ECO:0000313" key="2">
    <source>
        <dbReference type="EMBL" id="KXV75901.1"/>
    </source>
</evidence>
<accession>A0A149V6P6</accession>
<proteinExistence type="predicted"/>
<dbReference type="RefSeq" id="WP_061490733.1">
    <property type="nucleotide sequence ID" value="NZ_LHZZ01000487.1"/>
</dbReference>
<feature type="compositionally biased region" description="Polar residues" evidence="1">
    <location>
        <begin position="59"/>
        <end position="73"/>
    </location>
</feature>
<dbReference type="AlphaFoldDB" id="A0A149V6P6"/>
<organism evidence="2 3">
    <name type="scientific">Acetobacter malorum</name>
    <dbReference type="NCBI Taxonomy" id="178901"/>
    <lineage>
        <taxon>Bacteria</taxon>
        <taxon>Pseudomonadati</taxon>
        <taxon>Pseudomonadota</taxon>
        <taxon>Alphaproteobacteria</taxon>
        <taxon>Acetobacterales</taxon>
        <taxon>Acetobacteraceae</taxon>
        <taxon>Acetobacter</taxon>
    </lineage>
</organism>
<evidence type="ECO:0000313" key="3">
    <source>
        <dbReference type="Proteomes" id="UP000075538"/>
    </source>
</evidence>
<name>A0A149V6P6_9PROT</name>
<dbReference type="Pfam" id="PF13384">
    <property type="entry name" value="HTH_23"/>
    <property type="match status" value="1"/>
</dbReference>
<reference evidence="2 3" key="1">
    <citation type="submission" date="2015-06" db="EMBL/GenBank/DDBJ databases">
        <title>Improved classification and identification of acetic acid bacteria using matrix-assisted laser desorption/ionization time-of-flight mass spectrometry; Gluconobacter nephelii and Gluconobacter uchimurae are later heterotypic synonyms of Gluconobacter japonicus and Gluconobacter oxydans, respectively.</title>
        <authorList>
            <person name="Li L."/>
            <person name="Cleenwerck I."/>
            <person name="De Vuyst L."/>
            <person name="Vandamme P."/>
        </authorList>
    </citation>
    <scope>NUCLEOTIDE SEQUENCE [LARGE SCALE GENOMIC DNA]</scope>
    <source>
        <strain evidence="2 3">LMG 1604</strain>
    </source>
</reference>
<dbReference type="PATRIC" id="fig|178901.15.peg.1966"/>
<sequence length="99" mass="11196">MRLDQEQKAEILKLHAQGKTCVEISQQVSFSHCTIRSFIKRSGLPINIIRKGKRKTETRGQSNAPKLSRNSEPMRTGHPTAINTLWAGMERWRSPLVGA</sequence>
<evidence type="ECO:0000256" key="1">
    <source>
        <dbReference type="SAM" id="MobiDB-lite"/>
    </source>
</evidence>
<comment type="caution">
    <text evidence="2">The sequence shown here is derived from an EMBL/GenBank/DDBJ whole genome shotgun (WGS) entry which is preliminary data.</text>
</comment>
<feature type="region of interest" description="Disordered" evidence="1">
    <location>
        <begin position="51"/>
        <end position="79"/>
    </location>
</feature>
<protein>
    <submittedName>
        <fullName evidence="2">Uncharacterized protein</fullName>
    </submittedName>
</protein>
<dbReference type="Proteomes" id="UP000075538">
    <property type="component" value="Unassembled WGS sequence"/>
</dbReference>
<gene>
    <name evidence="2" type="ORF">AD953_05995</name>
</gene>
<dbReference type="Gene3D" id="1.10.10.60">
    <property type="entry name" value="Homeodomain-like"/>
    <property type="match status" value="1"/>
</dbReference>
<dbReference type="EMBL" id="LHZZ01000487">
    <property type="protein sequence ID" value="KXV75901.1"/>
    <property type="molecule type" value="Genomic_DNA"/>
</dbReference>